<dbReference type="NCBIfam" id="TIGR02512">
    <property type="entry name" value="FeFe_hydrog_A"/>
    <property type="match status" value="1"/>
</dbReference>
<accession>A0A388L7M7</accession>
<dbReference type="OrthoDB" id="10253113at2759"/>
<dbReference type="FunFam" id="3.30.70.20:FF:000035">
    <property type="entry name" value="Iron hydrogenase 1"/>
    <property type="match status" value="1"/>
</dbReference>
<dbReference type="Pfam" id="PF13510">
    <property type="entry name" value="Fer2_4"/>
    <property type="match status" value="1"/>
</dbReference>
<dbReference type="Gramene" id="GBG78309">
    <property type="protein sequence ID" value="GBG78309"/>
    <property type="gene ID" value="CBR_g26339"/>
</dbReference>
<dbReference type="InterPro" id="IPR001041">
    <property type="entry name" value="2Fe-2S_ferredoxin-type"/>
</dbReference>
<evidence type="ECO:0000259" key="9">
    <source>
        <dbReference type="PROSITE" id="PS51085"/>
    </source>
</evidence>
<dbReference type="PROSITE" id="PS51085">
    <property type="entry name" value="2FE2S_FER_2"/>
    <property type="match status" value="1"/>
</dbReference>
<dbReference type="STRING" id="69332.A0A388L7M7"/>
<dbReference type="PROSITE" id="PS00198">
    <property type="entry name" value="4FE4S_FER_1"/>
    <property type="match status" value="1"/>
</dbReference>
<dbReference type="Gene3D" id="4.10.260.20">
    <property type="entry name" value="Iron hydrogenase, small subunit"/>
    <property type="match status" value="1"/>
</dbReference>
<dbReference type="OMA" id="ANHDREC"/>
<dbReference type="EMBL" id="BFEA01000291">
    <property type="protein sequence ID" value="GBG78309.1"/>
    <property type="molecule type" value="Genomic_DNA"/>
</dbReference>
<feature type="compositionally biased region" description="Low complexity" evidence="8">
    <location>
        <begin position="382"/>
        <end position="397"/>
    </location>
</feature>
<dbReference type="SUPFAM" id="SSF54862">
    <property type="entry name" value="4Fe-4S ferredoxins"/>
    <property type="match status" value="1"/>
</dbReference>
<dbReference type="InterPro" id="IPR036991">
    <property type="entry name" value="Fe_hydrogenase_ssu_sf"/>
</dbReference>
<dbReference type="PANTHER" id="PTHR11615">
    <property type="entry name" value="NITRATE, FORMATE, IRON DEHYDROGENASE"/>
    <property type="match status" value="1"/>
</dbReference>
<protein>
    <submittedName>
        <fullName evidence="12">Uncharacterized protein</fullName>
    </submittedName>
</protein>
<dbReference type="PROSITE" id="PS00641">
    <property type="entry name" value="COMPLEX1_75K_1"/>
    <property type="match status" value="1"/>
</dbReference>
<dbReference type="Pfam" id="PF22117">
    <property type="entry name" value="Fer4_Nqo3"/>
    <property type="match status" value="1"/>
</dbReference>
<dbReference type="GO" id="GO:0016020">
    <property type="term" value="C:membrane"/>
    <property type="evidence" value="ECO:0007669"/>
    <property type="project" value="InterPro"/>
</dbReference>
<feature type="domain" description="2Fe-2S ferredoxin-type" evidence="9">
    <location>
        <begin position="122"/>
        <end position="199"/>
    </location>
</feature>
<name>A0A388L7M7_CHABU</name>
<sequence>MLRQLWQRGRGDRTGARCASWAIRRLTTAAEGTMRSVSAHEEAFSSRAGSAGGELRRKMCTAAAIPQNARQLWTAGCACGGSSSRAAVSGGSDMGRNRQQQPRALLHSESAAAAAAVEEAKELVGIKVDGVEYRVPKGMTLLQACRDLGIYIPAVCYHPALKPVGTCRLCLVDTGGWRMEPACTKEVAEGLTVRTHTDEVFDTVKGNLALMRLKHPNACSTCSVNSRCEFQDLLLRYGVEDPPMLEKQKRVDHHVEEAGIAHEKDESSPALSMDFDKCILCLRCVRACNELQGMNILGATARGDHETVAPLYGLPLGETSCLSCGQCAAVCPVGSITEKSHVRQVEELLQMREAESLPPRTEKDWDQEMPKTRLLWGPRQMVSASQEVRASSSSSSSSGGGGGRGYATTSSSRSSSSSAGSEAAAAAEATAAAAVAPRTGKRPVMVAQTAPAVRVTIAEAFGMEPGSISTGHMVAALRKLGFDYVFDTNFSADLTIMEEATELLGRVKSGGPFPMFTSCCPGWINMVEKTYPELIPNLSSCKSPQQMLGAVVKSHFAASVGRHPSEVKFVSVMPCVAKKDEAARKEMHNEDLGGPDVDYVLTTRELASLIERARPRINFASLKEAEFDSPLGQSSGAALLFGVTGGVMEAALRTAVAVTAPADAPPMPKLDFTEVRGLDGVKEANIDVNGTELKVAIAHGGVHLRSLVEDILAGKRTYHFVEMMACRGGCIGGAGNPKDSVDEKLLQHRAQAIYKGDEASAIRMSHENKEIAQLYEQFFGEPNSHKAHKLLHTHYTPRKVHKSGEIDRFSEYSPEGPSELCKF</sequence>
<evidence type="ECO:0000256" key="4">
    <source>
        <dbReference type="ARBA" id="ARBA00022723"/>
    </source>
</evidence>
<dbReference type="Gene3D" id="3.30.70.20">
    <property type="match status" value="1"/>
</dbReference>
<dbReference type="CDD" id="cd00207">
    <property type="entry name" value="fer2"/>
    <property type="match status" value="1"/>
</dbReference>
<dbReference type="SMART" id="SM00902">
    <property type="entry name" value="Fe_hyd_SSU"/>
    <property type="match status" value="1"/>
</dbReference>
<dbReference type="Pfam" id="PF02256">
    <property type="entry name" value="Fe_hyd_SSU"/>
    <property type="match status" value="1"/>
</dbReference>
<dbReference type="InterPro" id="IPR017896">
    <property type="entry name" value="4Fe4S_Fe-S-bd"/>
</dbReference>
<dbReference type="Gene3D" id="3.10.20.740">
    <property type="match status" value="1"/>
</dbReference>
<feature type="domain" description="4Fe-4S ferredoxin-type" evidence="10">
    <location>
        <begin position="312"/>
        <end position="341"/>
    </location>
</feature>
<dbReference type="GO" id="GO:0051539">
    <property type="term" value="F:4 iron, 4 sulfur cluster binding"/>
    <property type="evidence" value="ECO:0007669"/>
    <property type="project" value="UniProtKB-KW"/>
</dbReference>
<reference evidence="12 13" key="1">
    <citation type="journal article" date="2018" name="Cell">
        <title>The Chara Genome: Secondary Complexity and Implications for Plant Terrestrialization.</title>
        <authorList>
            <person name="Nishiyama T."/>
            <person name="Sakayama H."/>
            <person name="Vries J.D."/>
            <person name="Buschmann H."/>
            <person name="Saint-Marcoux D."/>
            <person name="Ullrich K.K."/>
            <person name="Haas F.B."/>
            <person name="Vanderstraeten L."/>
            <person name="Becker D."/>
            <person name="Lang D."/>
            <person name="Vosolsobe S."/>
            <person name="Rombauts S."/>
            <person name="Wilhelmsson P.K.I."/>
            <person name="Janitza P."/>
            <person name="Kern R."/>
            <person name="Heyl A."/>
            <person name="Rumpler F."/>
            <person name="Villalobos L.I.A.C."/>
            <person name="Clay J.M."/>
            <person name="Skokan R."/>
            <person name="Toyoda A."/>
            <person name="Suzuki Y."/>
            <person name="Kagoshima H."/>
            <person name="Schijlen E."/>
            <person name="Tajeshwar N."/>
            <person name="Catarino B."/>
            <person name="Hetherington A.J."/>
            <person name="Saltykova A."/>
            <person name="Bonnot C."/>
            <person name="Breuninger H."/>
            <person name="Symeonidi A."/>
            <person name="Radhakrishnan G.V."/>
            <person name="Van Nieuwerburgh F."/>
            <person name="Deforce D."/>
            <person name="Chang C."/>
            <person name="Karol K.G."/>
            <person name="Hedrich R."/>
            <person name="Ulvskov P."/>
            <person name="Glockner G."/>
            <person name="Delwiche C.F."/>
            <person name="Petrasek J."/>
            <person name="Van de Peer Y."/>
            <person name="Friml J."/>
            <person name="Beilby M."/>
            <person name="Dolan L."/>
            <person name="Kohara Y."/>
            <person name="Sugano S."/>
            <person name="Fujiyama A."/>
            <person name="Delaux P.-M."/>
            <person name="Quint M."/>
            <person name="TheiBen G."/>
            <person name="Hagemann M."/>
            <person name="Harholt J."/>
            <person name="Dunand C."/>
            <person name="Zachgo S."/>
            <person name="Langdale J."/>
            <person name="Maumus F."/>
            <person name="Straeten D.V.D."/>
            <person name="Gould S.B."/>
            <person name="Rensing S.A."/>
        </authorList>
    </citation>
    <scope>NUCLEOTIDE SEQUENCE [LARGE SCALE GENOMIC DNA]</scope>
    <source>
        <strain evidence="12 13">S276</strain>
    </source>
</reference>
<dbReference type="SUPFAM" id="SSF53920">
    <property type="entry name" value="Fe-only hydrogenase"/>
    <property type="match status" value="1"/>
</dbReference>
<dbReference type="Pfam" id="PF10588">
    <property type="entry name" value="NADH-G_4Fe-4S_3"/>
    <property type="match status" value="1"/>
</dbReference>
<dbReference type="InterPro" id="IPR036010">
    <property type="entry name" value="2Fe-2S_ferredoxin-like_sf"/>
</dbReference>
<feature type="compositionally biased region" description="Low complexity" evidence="8">
    <location>
        <begin position="406"/>
        <end position="419"/>
    </location>
</feature>
<comment type="similarity">
    <text evidence="2">Belongs to the NARF family.</text>
</comment>
<keyword evidence="4" id="KW-0479">Metal-binding</keyword>
<dbReference type="Gene3D" id="3.40.50.1780">
    <property type="match status" value="1"/>
</dbReference>
<evidence type="ECO:0000256" key="8">
    <source>
        <dbReference type="SAM" id="MobiDB-lite"/>
    </source>
</evidence>
<evidence type="ECO:0000313" key="13">
    <source>
        <dbReference type="Proteomes" id="UP000265515"/>
    </source>
</evidence>
<proteinExistence type="inferred from homology"/>
<keyword evidence="6" id="KW-0408">Iron</keyword>
<dbReference type="InterPro" id="IPR000283">
    <property type="entry name" value="NADH_UbQ_OxRdtase_75kDa_su_CS"/>
</dbReference>
<dbReference type="InterPro" id="IPR013352">
    <property type="entry name" value="Fe_hydrogenase_subset"/>
</dbReference>
<feature type="region of interest" description="Disordered" evidence="8">
    <location>
        <begin position="374"/>
        <end position="419"/>
    </location>
</feature>
<keyword evidence="3" id="KW-0004">4Fe-4S</keyword>
<dbReference type="InterPro" id="IPR003149">
    <property type="entry name" value="Fe_hydrogenase_ssu"/>
</dbReference>
<evidence type="ECO:0000256" key="5">
    <source>
        <dbReference type="ARBA" id="ARBA00022737"/>
    </source>
</evidence>
<gene>
    <name evidence="12" type="ORF">CBR_g26339</name>
</gene>
<feature type="domain" description="4Fe-4S His(Cys)3-ligated-type" evidence="11">
    <location>
        <begin position="199"/>
        <end position="238"/>
    </location>
</feature>
<dbReference type="SMART" id="SM00929">
    <property type="entry name" value="NADH-G_4Fe-4S_3"/>
    <property type="match status" value="1"/>
</dbReference>
<evidence type="ECO:0000256" key="2">
    <source>
        <dbReference type="ARBA" id="ARBA00006596"/>
    </source>
</evidence>
<keyword evidence="7" id="KW-0411">Iron-sulfur</keyword>
<comment type="cofactor">
    <cofactor evidence="1">
        <name>[4Fe-4S] cluster</name>
        <dbReference type="ChEBI" id="CHEBI:49883"/>
    </cofactor>
</comment>
<dbReference type="GO" id="GO:0005506">
    <property type="term" value="F:iron ion binding"/>
    <property type="evidence" value="ECO:0007669"/>
    <property type="project" value="InterPro"/>
</dbReference>
<dbReference type="InterPro" id="IPR004108">
    <property type="entry name" value="Fe_hydrogenase_lsu_C"/>
</dbReference>
<dbReference type="InterPro" id="IPR019574">
    <property type="entry name" value="NADH_UbQ_OxRdtase_Gsu_4Fe4S-bd"/>
</dbReference>
<keyword evidence="5" id="KW-0677">Repeat</keyword>
<evidence type="ECO:0000256" key="1">
    <source>
        <dbReference type="ARBA" id="ARBA00001966"/>
    </source>
</evidence>
<dbReference type="InterPro" id="IPR050340">
    <property type="entry name" value="Cytosolic_Fe-S_CAF"/>
</dbReference>
<dbReference type="AlphaFoldDB" id="A0A388L7M7"/>
<dbReference type="Proteomes" id="UP000265515">
    <property type="component" value="Unassembled WGS sequence"/>
</dbReference>
<organism evidence="12 13">
    <name type="scientific">Chara braunii</name>
    <name type="common">Braun's stonewort</name>
    <dbReference type="NCBI Taxonomy" id="69332"/>
    <lineage>
        <taxon>Eukaryota</taxon>
        <taxon>Viridiplantae</taxon>
        <taxon>Streptophyta</taxon>
        <taxon>Charophyceae</taxon>
        <taxon>Charales</taxon>
        <taxon>Characeae</taxon>
        <taxon>Chara</taxon>
    </lineage>
</organism>
<dbReference type="GO" id="GO:0042773">
    <property type="term" value="P:ATP synthesis coupled electron transport"/>
    <property type="evidence" value="ECO:0007669"/>
    <property type="project" value="InterPro"/>
</dbReference>
<dbReference type="InterPro" id="IPR009016">
    <property type="entry name" value="Fe_hydrogenase"/>
</dbReference>
<dbReference type="Pfam" id="PF02906">
    <property type="entry name" value="Fe_hyd_lg_C"/>
    <property type="match status" value="1"/>
</dbReference>
<feature type="domain" description="4Fe-4S ferredoxin-type" evidence="10">
    <location>
        <begin position="269"/>
        <end position="299"/>
    </location>
</feature>
<evidence type="ECO:0000256" key="3">
    <source>
        <dbReference type="ARBA" id="ARBA00022485"/>
    </source>
</evidence>
<evidence type="ECO:0000259" key="10">
    <source>
        <dbReference type="PROSITE" id="PS51379"/>
    </source>
</evidence>
<keyword evidence="13" id="KW-1185">Reference proteome</keyword>
<dbReference type="PROSITE" id="PS51379">
    <property type="entry name" value="4FE4S_FER_2"/>
    <property type="match status" value="2"/>
</dbReference>
<evidence type="ECO:0000259" key="11">
    <source>
        <dbReference type="PROSITE" id="PS51839"/>
    </source>
</evidence>
<dbReference type="InterPro" id="IPR054351">
    <property type="entry name" value="NADH_UbQ_OxRdtase_ferredoxin"/>
</dbReference>
<comment type="caution">
    <text evidence="12">The sequence shown here is derived from an EMBL/GenBank/DDBJ whole genome shotgun (WGS) entry which is preliminary data.</text>
</comment>
<evidence type="ECO:0000256" key="7">
    <source>
        <dbReference type="ARBA" id="ARBA00023014"/>
    </source>
</evidence>
<dbReference type="PROSITE" id="PS51839">
    <property type="entry name" value="4FE4S_HC3"/>
    <property type="match status" value="1"/>
</dbReference>
<dbReference type="InterPro" id="IPR017900">
    <property type="entry name" value="4Fe4S_Fe_S_CS"/>
</dbReference>
<evidence type="ECO:0000313" key="12">
    <source>
        <dbReference type="EMBL" id="GBG78309.1"/>
    </source>
</evidence>
<dbReference type="Gene3D" id="3.40.950.10">
    <property type="entry name" value="Fe-only Hydrogenase (Larger Subunit), Chain L, domain 3"/>
    <property type="match status" value="1"/>
</dbReference>
<dbReference type="GO" id="GO:0008137">
    <property type="term" value="F:NADH dehydrogenase (ubiquinone) activity"/>
    <property type="evidence" value="ECO:0007669"/>
    <property type="project" value="InterPro"/>
</dbReference>
<dbReference type="GO" id="GO:0008901">
    <property type="term" value="F:ferredoxin hydrogenase activity"/>
    <property type="evidence" value="ECO:0007669"/>
    <property type="project" value="InterPro"/>
</dbReference>
<evidence type="ECO:0000256" key="6">
    <source>
        <dbReference type="ARBA" id="ARBA00023004"/>
    </source>
</evidence>
<dbReference type="SUPFAM" id="SSF54292">
    <property type="entry name" value="2Fe-2S ferredoxin-like"/>
    <property type="match status" value="1"/>
</dbReference>